<dbReference type="NCBIfam" id="TIGR00045">
    <property type="entry name" value="glycerate kinase"/>
    <property type="match status" value="1"/>
</dbReference>
<evidence type="ECO:0000256" key="4">
    <source>
        <dbReference type="SAM" id="MobiDB-lite"/>
    </source>
</evidence>
<evidence type="ECO:0000256" key="3">
    <source>
        <dbReference type="ARBA" id="ARBA00022777"/>
    </source>
</evidence>
<dbReference type="PANTHER" id="PTHR21599">
    <property type="entry name" value="GLYCERATE KINASE"/>
    <property type="match status" value="1"/>
</dbReference>
<evidence type="ECO:0000313" key="5">
    <source>
        <dbReference type="EMBL" id="KAK3047597.1"/>
    </source>
</evidence>
<dbReference type="InterPro" id="IPR018197">
    <property type="entry name" value="Glycerate_kinase_RE-like"/>
</dbReference>
<keyword evidence="6" id="KW-1185">Reference proteome</keyword>
<evidence type="ECO:0008006" key="7">
    <source>
        <dbReference type="Google" id="ProtNLM"/>
    </source>
</evidence>
<feature type="region of interest" description="Disordered" evidence="4">
    <location>
        <begin position="326"/>
        <end position="362"/>
    </location>
</feature>
<reference evidence="5" key="1">
    <citation type="submission" date="2023-04" db="EMBL/GenBank/DDBJ databases">
        <title>Black Yeasts Isolated from many extreme environments.</title>
        <authorList>
            <person name="Coleine C."/>
            <person name="Stajich J.E."/>
            <person name="Selbmann L."/>
        </authorList>
    </citation>
    <scope>NUCLEOTIDE SEQUENCE</scope>
    <source>
        <strain evidence="5">CCFEE 5312</strain>
    </source>
</reference>
<evidence type="ECO:0000313" key="6">
    <source>
        <dbReference type="Proteomes" id="UP001271007"/>
    </source>
</evidence>
<feature type="compositionally biased region" description="Low complexity" evidence="4">
    <location>
        <begin position="330"/>
        <end position="356"/>
    </location>
</feature>
<protein>
    <recommendedName>
        <fullName evidence="7">Glycerate kinase</fullName>
    </recommendedName>
</protein>
<comment type="caution">
    <text evidence="5">The sequence shown here is derived from an EMBL/GenBank/DDBJ whole genome shotgun (WGS) entry which is preliminary data.</text>
</comment>
<dbReference type="InterPro" id="IPR018193">
    <property type="entry name" value="Glyc_kinase_flavodox-like_fold"/>
</dbReference>
<sequence>MNLEVTGPVGQPVSSHYGIIRRPHTGEVTGVLDMAAAAGLRLVPTDARDPTKTTTYGVGELMAAALNQGCTRIIIGCGDSGTSDGGAGLLQALGVELLDENDNELPKAQGGRSLINVRNIKIDNLHSKLREGPDKVQIEAVCSVKNVLCGDRGVARIYGPQKGASPEQVEGLSLGLERYAKVIGSVLGRGISTAPGGGASGGLGAGLLLLGGRLRPRQEAINDHFAFNSLSKQQWDVVITAEGMIDSQSTQGKMTTEIARRGKENGALVIALAGTIGSGADSCLESGIEAFASILQGPTTLADAILDTPRLLRDCAERVMRMIMVGMQLRSPSPGSNRRSRSPSIQQSRSPSDSMSWADEQSFGEELEQKFMPMAVPAWIRSPRSLSPARVGTF</sequence>
<dbReference type="Gene3D" id="3.90.1510.10">
    <property type="entry name" value="Glycerate kinase, domain 2"/>
    <property type="match status" value="1"/>
</dbReference>
<dbReference type="Proteomes" id="UP001271007">
    <property type="component" value="Unassembled WGS sequence"/>
</dbReference>
<comment type="similarity">
    <text evidence="1">Belongs to the glycerate kinase type-1 family.</text>
</comment>
<dbReference type="AlphaFoldDB" id="A0AAJ0DCS7"/>
<dbReference type="Pfam" id="PF02595">
    <property type="entry name" value="Gly_kinase"/>
    <property type="match status" value="1"/>
</dbReference>
<organism evidence="5 6">
    <name type="scientific">Extremus antarcticus</name>
    <dbReference type="NCBI Taxonomy" id="702011"/>
    <lineage>
        <taxon>Eukaryota</taxon>
        <taxon>Fungi</taxon>
        <taxon>Dikarya</taxon>
        <taxon>Ascomycota</taxon>
        <taxon>Pezizomycotina</taxon>
        <taxon>Dothideomycetes</taxon>
        <taxon>Dothideomycetidae</taxon>
        <taxon>Mycosphaerellales</taxon>
        <taxon>Extremaceae</taxon>
        <taxon>Extremus</taxon>
    </lineage>
</organism>
<proteinExistence type="inferred from homology"/>
<dbReference type="InterPro" id="IPR036129">
    <property type="entry name" value="Glycerate_kinase_sf"/>
</dbReference>
<dbReference type="GO" id="GO:0031388">
    <property type="term" value="P:organic acid phosphorylation"/>
    <property type="evidence" value="ECO:0007669"/>
    <property type="project" value="InterPro"/>
</dbReference>
<dbReference type="PANTHER" id="PTHR21599:SF0">
    <property type="entry name" value="GLYCERATE KINASE"/>
    <property type="match status" value="1"/>
</dbReference>
<dbReference type="PIRSF" id="PIRSF006078">
    <property type="entry name" value="GlxK"/>
    <property type="match status" value="1"/>
</dbReference>
<keyword evidence="2" id="KW-0808">Transferase</keyword>
<gene>
    <name evidence="5" type="ORF">LTR09_010981</name>
</gene>
<dbReference type="SUPFAM" id="SSF110738">
    <property type="entry name" value="Glycerate kinase I"/>
    <property type="match status" value="1"/>
</dbReference>
<evidence type="ECO:0000256" key="2">
    <source>
        <dbReference type="ARBA" id="ARBA00022679"/>
    </source>
</evidence>
<evidence type="ECO:0000256" key="1">
    <source>
        <dbReference type="ARBA" id="ARBA00006284"/>
    </source>
</evidence>
<keyword evidence="3" id="KW-0418">Kinase</keyword>
<dbReference type="Gene3D" id="3.40.50.10350">
    <property type="entry name" value="Glycerate kinase, domain 1"/>
    <property type="match status" value="1"/>
</dbReference>
<dbReference type="EMBL" id="JAWDJX010000059">
    <property type="protein sequence ID" value="KAK3047597.1"/>
    <property type="molecule type" value="Genomic_DNA"/>
</dbReference>
<dbReference type="InterPro" id="IPR004381">
    <property type="entry name" value="Glycerate_kinase"/>
</dbReference>
<name>A0AAJ0DCS7_9PEZI</name>
<dbReference type="GO" id="GO:0008887">
    <property type="term" value="F:glycerate kinase activity"/>
    <property type="evidence" value="ECO:0007669"/>
    <property type="project" value="InterPro"/>
</dbReference>
<accession>A0AAJ0DCS7</accession>